<gene>
    <name evidence="2" type="ORF">BECKFW1821C_GA0114237_12022</name>
</gene>
<keyword evidence="1" id="KW-0812">Transmembrane</keyword>
<sequence>MGRIITQIEVTKPLNSGKSLIFSAFVDAGAVAVILLSSWESRFGEFMKEQEEELVLANNGVISESARGPEEIRIDGFREIFNEVIFMEIAPWPEFQRRINPRDRDLRGRIQNSGLGTRA</sequence>
<accession>A0A450U4K3</accession>
<reference evidence="2" key="1">
    <citation type="submission" date="2019-02" db="EMBL/GenBank/DDBJ databases">
        <authorList>
            <person name="Gruber-Vodicka R. H."/>
            <person name="Seah K. B. B."/>
        </authorList>
    </citation>
    <scope>NUCLEOTIDE SEQUENCE</scope>
    <source>
        <strain evidence="2">BECK_BZ131</strain>
    </source>
</reference>
<organism evidence="2">
    <name type="scientific">Candidatus Kentrum sp. FW</name>
    <dbReference type="NCBI Taxonomy" id="2126338"/>
    <lineage>
        <taxon>Bacteria</taxon>
        <taxon>Pseudomonadati</taxon>
        <taxon>Pseudomonadota</taxon>
        <taxon>Gammaproteobacteria</taxon>
        <taxon>Candidatus Kentrum</taxon>
    </lineage>
</organism>
<evidence type="ECO:0000313" key="2">
    <source>
        <dbReference type="EMBL" id="VFJ78770.1"/>
    </source>
</evidence>
<dbReference type="EMBL" id="CAADFE010000202">
    <property type="protein sequence ID" value="VFJ78770.1"/>
    <property type="molecule type" value="Genomic_DNA"/>
</dbReference>
<dbReference type="AlphaFoldDB" id="A0A450U4K3"/>
<protein>
    <submittedName>
        <fullName evidence="2">Uncharacterized protein</fullName>
    </submittedName>
</protein>
<evidence type="ECO:0000256" key="1">
    <source>
        <dbReference type="SAM" id="Phobius"/>
    </source>
</evidence>
<keyword evidence="1" id="KW-0472">Membrane</keyword>
<keyword evidence="1" id="KW-1133">Transmembrane helix</keyword>
<feature type="transmembrane region" description="Helical" evidence="1">
    <location>
        <begin position="20"/>
        <end position="39"/>
    </location>
</feature>
<proteinExistence type="predicted"/>
<name>A0A450U4K3_9GAMM</name>